<dbReference type="AlphaFoldDB" id="A3QCY4"/>
<dbReference type="Proteomes" id="UP000001558">
    <property type="component" value="Chromosome"/>
</dbReference>
<dbReference type="InterPro" id="IPR054222">
    <property type="entry name" value="DUF6942"/>
</dbReference>
<dbReference type="KEGG" id="slo:Shew_1465"/>
<accession>A3QCY4</accession>
<name>A3QCY4_SHELP</name>
<dbReference type="eggNOG" id="ENOG50338JG">
    <property type="taxonomic scope" value="Bacteria"/>
</dbReference>
<dbReference type="Pfam" id="PF22098">
    <property type="entry name" value="DUF6942"/>
    <property type="match status" value="1"/>
</dbReference>
<protein>
    <submittedName>
        <fullName evidence="1">Uncharacterized protein</fullName>
    </submittedName>
</protein>
<dbReference type="EMBL" id="CP000606">
    <property type="protein sequence ID" value="ABO23332.1"/>
    <property type="molecule type" value="Genomic_DNA"/>
</dbReference>
<proteinExistence type="predicted"/>
<organism evidence="1 2">
    <name type="scientific">Shewanella loihica (strain ATCC BAA-1088 / PV-4)</name>
    <dbReference type="NCBI Taxonomy" id="323850"/>
    <lineage>
        <taxon>Bacteria</taxon>
        <taxon>Pseudomonadati</taxon>
        <taxon>Pseudomonadota</taxon>
        <taxon>Gammaproteobacteria</taxon>
        <taxon>Alteromonadales</taxon>
        <taxon>Shewanellaceae</taxon>
        <taxon>Shewanella</taxon>
    </lineage>
</organism>
<sequence length="168" mass="18875">MPKNVKPLGQECAKRCFYLPTPPLLPADWQHAQPADLNKADSEITSLNIGSLESLIALNGNNWRKIVVIMAKLSAPDDDWRGYMHKLLQHDEQIRFGADALSSMACEHYVCGQQSAIALGLTPLSEPKTFTHQQDNDNQIYLLPYLDYRQCPNALIADLRKLRESLTG</sequence>
<evidence type="ECO:0000313" key="1">
    <source>
        <dbReference type="EMBL" id="ABO23332.1"/>
    </source>
</evidence>
<dbReference type="OrthoDB" id="6077837at2"/>
<dbReference type="RefSeq" id="WP_011865264.1">
    <property type="nucleotide sequence ID" value="NC_009092.1"/>
</dbReference>
<reference evidence="1 2" key="1">
    <citation type="submission" date="2007-03" db="EMBL/GenBank/DDBJ databases">
        <title>Complete sequence of Shewanella loihica PV-4.</title>
        <authorList>
            <consortium name="US DOE Joint Genome Institute"/>
            <person name="Copeland A."/>
            <person name="Lucas S."/>
            <person name="Lapidus A."/>
            <person name="Barry K."/>
            <person name="Detter J.C."/>
            <person name="Glavina del Rio T."/>
            <person name="Hammon N."/>
            <person name="Israni S."/>
            <person name="Dalin E."/>
            <person name="Tice H."/>
            <person name="Pitluck S."/>
            <person name="Chain P."/>
            <person name="Malfatti S."/>
            <person name="Shin M."/>
            <person name="Vergez L."/>
            <person name="Schmutz J."/>
            <person name="Larimer F."/>
            <person name="Land M."/>
            <person name="Hauser L."/>
            <person name="Kyrpides N."/>
            <person name="Mikhailova N."/>
            <person name="Romine M.F."/>
            <person name="Serres G."/>
            <person name="Fredrickson J."/>
            <person name="Tiedje J."/>
            <person name="Richardson P."/>
        </authorList>
    </citation>
    <scope>NUCLEOTIDE SEQUENCE [LARGE SCALE GENOMIC DNA]</scope>
    <source>
        <strain evidence="2">ATCC BAA-1088 / PV-4</strain>
    </source>
</reference>
<dbReference type="HOGENOM" id="CLU_108934_0_0_6"/>
<evidence type="ECO:0000313" key="2">
    <source>
        <dbReference type="Proteomes" id="UP000001558"/>
    </source>
</evidence>
<keyword evidence="2" id="KW-1185">Reference proteome</keyword>
<gene>
    <name evidence="1" type="ordered locus">Shew_1465</name>
</gene>